<keyword evidence="1" id="KW-0812">Transmembrane</keyword>
<feature type="domain" description="CBU-0592-like" evidence="2">
    <location>
        <begin position="50"/>
        <end position="122"/>
    </location>
</feature>
<proteinExistence type="predicted"/>
<evidence type="ECO:0000313" key="4">
    <source>
        <dbReference type="Proteomes" id="UP001157961"/>
    </source>
</evidence>
<keyword evidence="4" id="KW-1185">Reference proteome</keyword>
<evidence type="ECO:0000256" key="1">
    <source>
        <dbReference type="SAM" id="Phobius"/>
    </source>
</evidence>
<dbReference type="Proteomes" id="UP001157961">
    <property type="component" value="Unassembled WGS sequence"/>
</dbReference>
<name>A0ABY1P322_9RHOB</name>
<dbReference type="InterPro" id="IPR058058">
    <property type="entry name" value="CBU_0592-like"/>
</dbReference>
<dbReference type="Pfam" id="PF26604">
    <property type="entry name" value="CBU_0592"/>
    <property type="match status" value="1"/>
</dbReference>
<dbReference type="RefSeq" id="WP_283426330.1">
    <property type="nucleotide sequence ID" value="NZ_FXTY01000004.1"/>
</dbReference>
<evidence type="ECO:0000259" key="2">
    <source>
        <dbReference type="Pfam" id="PF26604"/>
    </source>
</evidence>
<gene>
    <name evidence="3" type="ORF">SAMN06265373_104390</name>
</gene>
<sequence>MSPSGDRICAPVSGRFTLIEQEVIYRGARLLFAYVIEYIQALPTPVSTGCGVLGFCLYLTNYTLITFRFLSSQDIAFFVINIFGAGLVLVSLVQDFNLGSFMIQVFWICLGLIAIVVRVKSRAAWRREVHRAPLSPALGAPHTR</sequence>
<feature type="transmembrane region" description="Helical" evidence="1">
    <location>
        <begin position="75"/>
        <end position="93"/>
    </location>
</feature>
<feature type="transmembrane region" description="Helical" evidence="1">
    <location>
        <begin position="99"/>
        <end position="117"/>
    </location>
</feature>
<accession>A0ABY1P322</accession>
<dbReference type="NCBIfam" id="NF047864">
    <property type="entry name" value="CBU_0592_membra"/>
    <property type="match status" value="1"/>
</dbReference>
<evidence type="ECO:0000313" key="3">
    <source>
        <dbReference type="EMBL" id="SMP23674.1"/>
    </source>
</evidence>
<organism evidence="3 4">
    <name type="scientific">Shimia sagamensis</name>
    <dbReference type="NCBI Taxonomy" id="1566352"/>
    <lineage>
        <taxon>Bacteria</taxon>
        <taxon>Pseudomonadati</taxon>
        <taxon>Pseudomonadota</taxon>
        <taxon>Alphaproteobacteria</taxon>
        <taxon>Rhodobacterales</taxon>
        <taxon>Roseobacteraceae</taxon>
    </lineage>
</organism>
<protein>
    <recommendedName>
        <fullName evidence="2">CBU-0592-like domain-containing protein</fullName>
    </recommendedName>
</protein>
<reference evidence="3 4" key="1">
    <citation type="submission" date="2017-05" db="EMBL/GenBank/DDBJ databases">
        <authorList>
            <person name="Varghese N."/>
            <person name="Submissions S."/>
        </authorList>
    </citation>
    <scope>NUCLEOTIDE SEQUENCE [LARGE SCALE GENOMIC DNA]</scope>
    <source>
        <strain evidence="3 4">DSM 29734</strain>
    </source>
</reference>
<keyword evidence="1" id="KW-1133">Transmembrane helix</keyword>
<keyword evidence="1" id="KW-0472">Membrane</keyword>
<comment type="caution">
    <text evidence="3">The sequence shown here is derived from an EMBL/GenBank/DDBJ whole genome shotgun (WGS) entry which is preliminary data.</text>
</comment>
<dbReference type="EMBL" id="FXTY01000004">
    <property type="protein sequence ID" value="SMP23674.1"/>
    <property type="molecule type" value="Genomic_DNA"/>
</dbReference>